<dbReference type="RefSeq" id="XP_012894926.1">
    <property type="nucleotide sequence ID" value="XM_013039472.1"/>
</dbReference>
<evidence type="ECO:0000313" key="3">
    <source>
        <dbReference type="Proteomes" id="UP000008312"/>
    </source>
</evidence>
<dbReference type="EMBL" id="FN668639">
    <property type="protein sequence ID" value="CBK20878.2"/>
    <property type="molecule type" value="Genomic_DNA"/>
</dbReference>
<sequence>MEMRRCWKRKSEFGKNGIALGIRKENIIQQFDVIHTRKKLVELTPWNFDYIVNGDYNVMVMFDSNECFKCKFLRLIYINAAKKGLDGVIFARINGDKYPGFIGDYNIDPDLATAWFQKGKDVTVGMGESDKDRNM</sequence>
<name>D8LX83_BLAHO</name>
<keyword evidence="3" id="KW-1185">Reference proteome</keyword>
<dbReference type="SUPFAM" id="SSF52833">
    <property type="entry name" value="Thioredoxin-like"/>
    <property type="match status" value="1"/>
</dbReference>
<gene>
    <name evidence="2" type="ORF">GSBLH_T00001126001</name>
</gene>
<dbReference type="InterPro" id="IPR036249">
    <property type="entry name" value="Thioredoxin-like_sf"/>
</dbReference>
<proteinExistence type="predicted"/>
<feature type="domain" description="Thioredoxin" evidence="1">
    <location>
        <begin position="41"/>
        <end position="129"/>
    </location>
</feature>
<dbReference type="Proteomes" id="UP000008312">
    <property type="component" value="Unassembled WGS sequence"/>
</dbReference>
<accession>D8LX83</accession>
<dbReference type="GeneID" id="24918404"/>
<evidence type="ECO:0000313" key="2">
    <source>
        <dbReference type="EMBL" id="CBK20878.2"/>
    </source>
</evidence>
<dbReference type="InterPro" id="IPR013766">
    <property type="entry name" value="Thioredoxin_domain"/>
</dbReference>
<reference evidence="2" key="1">
    <citation type="submission" date="2010-02" db="EMBL/GenBank/DDBJ databases">
        <title>Sequencing and annotation of the Blastocystis hominis genome.</title>
        <authorList>
            <person name="Wincker P."/>
        </authorList>
    </citation>
    <scope>NUCLEOTIDE SEQUENCE</scope>
    <source>
        <strain evidence="2">Singapore isolate B</strain>
    </source>
</reference>
<protein>
    <recommendedName>
        <fullName evidence="1">Thioredoxin domain-containing protein</fullName>
    </recommendedName>
</protein>
<dbReference type="Gene3D" id="3.40.30.10">
    <property type="entry name" value="Glutaredoxin"/>
    <property type="match status" value="1"/>
</dbReference>
<dbReference type="InParanoid" id="D8LX83"/>
<dbReference type="AlphaFoldDB" id="D8LX83"/>
<dbReference type="Pfam" id="PF00085">
    <property type="entry name" value="Thioredoxin"/>
    <property type="match status" value="1"/>
</dbReference>
<dbReference type="CDD" id="cd02961">
    <property type="entry name" value="PDI_a_family"/>
    <property type="match status" value="1"/>
</dbReference>
<evidence type="ECO:0000259" key="1">
    <source>
        <dbReference type="Pfam" id="PF00085"/>
    </source>
</evidence>
<organism evidence="2">
    <name type="scientific">Blastocystis hominis</name>
    <dbReference type="NCBI Taxonomy" id="12968"/>
    <lineage>
        <taxon>Eukaryota</taxon>
        <taxon>Sar</taxon>
        <taxon>Stramenopiles</taxon>
        <taxon>Bigyra</taxon>
        <taxon>Opalozoa</taxon>
        <taxon>Opalinata</taxon>
        <taxon>Blastocystidae</taxon>
        <taxon>Blastocystis</taxon>
    </lineage>
</organism>